<organism evidence="1 2">
    <name type="scientific">Necator americanus</name>
    <name type="common">Human hookworm</name>
    <dbReference type="NCBI Taxonomy" id="51031"/>
    <lineage>
        <taxon>Eukaryota</taxon>
        <taxon>Metazoa</taxon>
        <taxon>Ecdysozoa</taxon>
        <taxon>Nematoda</taxon>
        <taxon>Chromadorea</taxon>
        <taxon>Rhabditida</taxon>
        <taxon>Rhabditina</taxon>
        <taxon>Rhabditomorpha</taxon>
        <taxon>Strongyloidea</taxon>
        <taxon>Ancylostomatidae</taxon>
        <taxon>Bunostominae</taxon>
        <taxon>Necator</taxon>
    </lineage>
</organism>
<evidence type="ECO:0000313" key="1">
    <source>
        <dbReference type="EMBL" id="KAK6746337.1"/>
    </source>
</evidence>
<name>A0ABR1D7T4_NECAM</name>
<accession>A0ABR1D7T4</accession>
<comment type="caution">
    <text evidence="1">The sequence shown here is derived from an EMBL/GenBank/DDBJ whole genome shotgun (WGS) entry which is preliminary data.</text>
</comment>
<evidence type="ECO:0000313" key="2">
    <source>
        <dbReference type="Proteomes" id="UP001303046"/>
    </source>
</evidence>
<dbReference type="EMBL" id="JAVFWL010000003">
    <property type="protein sequence ID" value="KAK6746337.1"/>
    <property type="molecule type" value="Genomic_DNA"/>
</dbReference>
<dbReference type="Proteomes" id="UP001303046">
    <property type="component" value="Unassembled WGS sequence"/>
</dbReference>
<proteinExistence type="predicted"/>
<protein>
    <submittedName>
        <fullName evidence="1">Uncharacterized protein</fullName>
    </submittedName>
</protein>
<keyword evidence="2" id="KW-1185">Reference proteome</keyword>
<gene>
    <name evidence="1" type="primary">Necator_chrIII.g13212</name>
    <name evidence="1" type="ORF">RB195_012445</name>
</gene>
<reference evidence="1 2" key="1">
    <citation type="submission" date="2023-08" db="EMBL/GenBank/DDBJ databases">
        <title>A Necator americanus chromosomal reference genome.</title>
        <authorList>
            <person name="Ilik V."/>
            <person name="Petrzelkova K.J."/>
            <person name="Pardy F."/>
            <person name="Fuh T."/>
            <person name="Niatou-Singa F.S."/>
            <person name="Gouil Q."/>
            <person name="Baker L."/>
            <person name="Ritchie M.E."/>
            <person name="Jex A.R."/>
            <person name="Gazzola D."/>
            <person name="Li H."/>
            <person name="Toshio Fujiwara R."/>
            <person name="Zhan B."/>
            <person name="Aroian R.V."/>
            <person name="Pafco B."/>
            <person name="Schwarz E.M."/>
        </authorList>
    </citation>
    <scope>NUCLEOTIDE SEQUENCE [LARGE SCALE GENOMIC DNA]</scope>
    <source>
        <strain evidence="1 2">Aroian</strain>
        <tissue evidence="1">Whole animal</tissue>
    </source>
</reference>
<sequence>MKTFEQHLIPGLVKKLPKFTVEAVEKLLKKKLLETDILFLIRVEDVDDKEYTIREMVKRSSRIAEIVIKMGKSNVSVGPIFHRVDVSGRWIQRDVQEFKCTMVIKADPTKTILENKQNNLRGRLHKPDCLLHVAHVVAVSSLDAVRDLCAQYTLGNYKLY</sequence>